<organism evidence="9 10">
    <name type="scientific">Circinella minor</name>
    <dbReference type="NCBI Taxonomy" id="1195481"/>
    <lineage>
        <taxon>Eukaryota</taxon>
        <taxon>Fungi</taxon>
        <taxon>Fungi incertae sedis</taxon>
        <taxon>Mucoromycota</taxon>
        <taxon>Mucoromycotina</taxon>
        <taxon>Mucoromycetes</taxon>
        <taxon>Mucorales</taxon>
        <taxon>Lichtheimiaceae</taxon>
        <taxon>Circinella</taxon>
    </lineage>
</organism>
<evidence type="ECO:0000256" key="6">
    <source>
        <dbReference type="ARBA" id="ARBA00023242"/>
    </source>
</evidence>
<gene>
    <name evidence="9" type="ORF">INT45_002440</name>
</gene>
<keyword evidence="6" id="KW-0539">Nucleus</keyword>
<dbReference type="PANTHER" id="PTHR23235:SF120">
    <property type="entry name" value="KRUPPEL-LIKE FACTOR 15"/>
    <property type="match status" value="1"/>
</dbReference>
<comment type="caution">
    <text evidence="9">The sequence shown here is derived from an EMBL/GenBank/DDBJ whole genome shotgun (WGS) entry which is preliminary data.</text>
</comment>
<dbReference type="GO" id="GO:0000978">
    <property type="term" value="F:RNA polymerase II cis-regulatory region sequence-specific DNA binding"/>
    <property type="evidence" value="ECO:0007669"/>
    <property type="project" value="TreeGrafter"/>
</dbReference>
<dbReference type="EMBL" id="JAEPRB010000021">
    <property type="protein sequence ID" value="KAG2225974.1"/>
    <property type="molecule type" value="Genomic_DNA"/>
</dbReference>
<proteinExistence type="predicted"/>
<dbReference type="Gene3D" id="3.30.160.60">
    <property type="entry name" value="Classic Zinc Finger"/>
    <property type="match status" value="2"/>
</dbReference>
<dbReference type="SUPFAM" id="SSF57667">
    <property type="entry name" value="beta-beta-alpha zinc fingers"/>
    <property type="match status" value="1"/>
</dbReference>
<feature type="domain" description="C2H2-type" evidence="8">
    <location>
        <begin position="196"/>
        <end position="223"/>
    </location>
</feature>
<accession>A0A8H7S971</accession>
<dbReference type="FunFam" id="3.30.160.60:FF:001498">
    <property type="entry name" value="Zinc finger protein 404"/>
    <property type="match status" value="1"/>
</dbReference>
<dbReference type="OrthoDB" id="8922241at2759"/>
<dbReference type="InterPro" id="IPR036236">
    <property type="entry name" value="Znf_C2H2_sf"/>
</dbReference>
<evidence type="ECO:0000256" key="2">
    <source>
        <dbReference type="ARBA" id="ARBA00022723"/>
    </source>
</evidence>
<evidence type="ECO:0000256" key="4">
    <source>
        <dbReference type="ARBA" id="ARBA00022771"/>
    </source>
</evidence>
<keyword evidence="4 7" id="KW-0863">Zinc-finger</keyword>
<dbReference type="InterPro" id="IPR013087">
    <property type="entry name" value="Znf_C2H2_type"/>
</dbReference>
<evidence type="ECO:0000256" key="5">
    <source>
        <dbReference type="ARBA" id="ARBA00022833"/>
    </source>
</evidence>
<evidence type="ECO:0000313" key="9">
    <source>
        <dbReference type="EMBL" id="KAG2225974.1"/>
    </source>
</evidence>
<dbReference type="GO" id="GO:0005634">
    <property type="term" value="C:nucleus"/>
    <property type="evidence" value="ECO:0007669"/>
    <property type="project" value="UniProtKB-SubCell"/>
</dbReference>
<reference evidence="9 10" key="1">
    <citation type="submission" date="2020-12" db="EMBL/GenBank/DDBJ databases">
        <title>Metabolic potential, ecology and presence of endohyphal bacteria is reflected in genomic diversity of Mucoromycotina.</title>
        <authorList>
            <person name="Muszewska A."/>
            <person name="Okrasinska A."/>
            <person name="Steczkiewicz K."/>
            <person name="Drgas O."/>
            <person name="Orlowska M."/>
            <person name="Perlinska-Lenart U."/>
            <person name="Aleksandrzak-Piekarczyk T."/>
            <person name="Szatraj K."/>
            <person name="Zielenkiewicz U."/>
            <person name="Pilsyk S."/>
            <person name="Malc E."/>
            <person name="Mieczkowski P."/>
            <person name="Kruszewska J.S."/>
            <person name="Biernat P."/>
            <person name="Pawlowska J."/>
        </authorList>
    </citation>
    <scope>NUCLEOTIDE SEQUENCE [LARGE SCALE GENOMIC DNA]</scope>
    <source>
        <strain evidence="9 10">CBS 142.35</strain>
    </source>
</reference>
<dbReference type="PANTHER" id="PTHR23235">
    <property type="entry name" value="KRUEPPEL-LIKE TRANSCRIPTION FACTOR"/>
    <property type="match status" value="1"/>
</dbReference>
<evidence type="ECO:0000256" key="1">
    <source>
        <dbReference type="ARBA" id="ARBA00004123"/>
    </source>
</evidence>
<sequence length="267" mass="30571">MVPAFSSPHPLPLHHHHQDQDQLLHLQRPFVYENCELTPNQYQQECHEQEHKFQEYESTSSPWALQESPWLSPLSWQGESPPPLIYSENDVDMKCMSLGSYCSYIDTSLTTRSEKQYPMADYFTYRRDSSSSSASSTSSSSNSSCSVLSNSCYEEMATKHASPVEQCCTTSNTTSISTSHRAYSRRHLTTSSGRPYQCGVCSRNFARRHDLERHTRVHTGVKPYVCPCCLKAFPRSDARGRHFRNEPKCRTGPEVLAFIKKRIRDTI</sequence>
<dbReference type="PROSITE" id="PS50157">
    <property type="entry name" value="ZINC_FINGER_C2H2_2"/>
    <property type="match status" value="1"/>
</dbReference>
<name>A0A8H7S971_9FUNG</name>
<keyword evidence="3" id="KW-0677">Repeat</keyword>
<evidence type="ECO:0000313" key="10">
    <source>
        <dbReference type="Proteomes" id="UP000646827"/>
    </source>
</evidence>
<evidence type="ECO:0000259" key="8">
    <source>
        <dbReference type="PROSITE" id="PS50157"/>
    </source>
</evidence>
<dbReference type="GO" id="GO:0008270">
    <property type="term" value="F:zinc ion binding"/>
    <property type="evidence" value="ECO:0007669"/>
    <property type="project" value="UniProtKB-KW"/>
</dbReference>
<evidence type="ECO:0000256" key="3">
    <source>
        <dbReference type="ARBA" id="ARBA00022737"/>
    </source>
</evidence>
<dbReference type="Pfam" id="PF00096">
    <property type="entry name" value="zf-C2H2"/>
    <property type="match status" value="1"/>
</dbReference>
<dbReference type="GO" id="GO:0000981">
    <property type="term" value="F:DNA-binding transcription factor activity, RNA polymerase II-specific"/>
    <property type="evidence" value="ECO:0007669"/>
    <property type="project" value="TreeGrafter"/>
</dbReference>
<keyword evidence="5" id="KW-0862">Zinc</keyword>
<dbReference type="Proteomes" id="UP000646827">
    <property type="component" value="Unassembled WGS sequence"/>
</dbReference>
<dbReference type="PROSITE" id="PS00028">
    <property type="entry name" value="ZINC_FINGER_C2H2_1"/>
    <property type="match status" value="1"/>
</dbReference>
<dbReference type="AlphaFoldDB" id="A0A8H7S971"/>
<dbReference type="SMART" id="SM00355">
    <property type="entry name" value="ZnF_C2H2"/>
    <property type="match status" value="2"/>
</dbReference>
<comment type="subcellular location">
    <subcellularLocation>
        <location evidence="1">Nucleus</location>
    </subcellularLocation>
</comment>
<keyword evidence="10" id="KW-1185">Reference proteome</keyword>
<protein>
    <recommendedName>
        <fullName evidence="8">C2H2-type domain-containing protein</fullName>
    </recommendedName>
</protein>
<keyword evidence="2" id="KW-0479">Metal-binding</keyword>
<evidence type="ECO:0000256" key="7">
    <source>
        <dbReference type="PROSITE-ProRule" id="PRU00042"/>
    </source>
</evidence>